<proteinExistence type="inferred from homology"/>
<organism evidence="9 10">
    <name type="scientific">Rhodothermus profundi</name>
    <dbReference type="NCBI Taxonomy" id="633813"/>
    <lineage>
        <taxon>Bacteria</taxon>
        <taxon>Pseudomonadati</taxon>
        <taxon>Rhodothermota</taxon>
        <taxon>Rhodothermia</taxon>
        <taxon>Rhodothermales</taxon>
        <taxon>Rhodothermaceae</taxon>
        <taxon>Rhodothermus</taxon>
    </lineage>
</organism>
<keyword evidence="6 8" id="KW-0472">Membrane</keyword>
<gene>
    <name evidence="9" type="ORF">SAMN04488087_0231</name>
</gene>
<keyword evidence="4 7" id="KW-0812">Transmembrane</keyword>
<dbReference type="GO" id="GO:0005886">
    <property type="term" value="C:plasma membrane"/>
    <property type="evidence" value="ECO:0007669"/>
    <property type="project" value="UniProtKB-SubCell"/>
</dbReference>
<keyword evidence="7" id="KW-0813">Transport</keyword>
<comment type="similarity">
    <text evidence="2 7">Belongs to the ExbD/TolR family.</text>
</comment>
<dbReference type="InterPro" id="IPR003400">
    <property type="entry name" value="ExbD"/>
</dbReference>
<name>A0A1M6PLG4_9BACT</name>
<dbReference type="STRING" id="633813.SAMN04488087_0231"/>
<accession>A0A1M6PLG4</accession>
<evidence type="ECO:0000256" key="6">
    <source>
        <dbReference type="ARBA" id="ARBA00023136"/>
    </source>
</evidence>
<dbReference type="EMBL" id="FRAU01000001">
    <property type="protein sequence ID" value="SHK08781.1"/>
    <property type="molecule type" value="Genomic_DNA"/>
</dbReference>
<dbReference type="RefSeq" id="WP_072714067.1">
    <property type="nucleotide sequence ID" value="NZ_FRAU01000001.1"/>
</dbReference>
<evidence type="ECO:0000313" key="9">
    <source>
        <dbReference type="EMBL" id="SHK08781.1"/>
    </source>
</evidence>
<dbReference type="Pfam" id="PF02472">
    <property type="entry name" value="ExbD"/>
    <property type="match status" value="1"/>
</dbReference>
<keyword evidence="3" id="KW-1003">Cell membrane</keyword>
<evidence type="ECO:0000256" key="7">
    <source>
        <dbReference type="RuleBase" id="RU003879"/>
    </source>
</evidence>
<evidence type="ECO:0000256" key="3">
    <source>
        <dbReference type="ARBA" id="ARBA00022475"/>
    </source>
</evidence>
<keyword evidence="5 8" id="KW-1133">Transmembrane helix</keyword>
<dbReference type="GO" id="GO:0022857">
    <property type="term" value="F:transmembrane transporter activity"/>
    <property type="evidence" value="ECO:0007669"/>
    <property type="project" value="InterPro"/>
</dbReference>
<dbReference type="Proteomes" id="UP000185812">
    <property type="component" value="Unassembled WGS sequence"/>
</dbReference>
<dbReference type="PANTHER" id="PTHR30558:SF3">
    <property type="entry name" value="BIOPOLYMER TRANSPORT PROTEIN EXBD-RELATED"/>
    <property type="match status" value="1"/>
</dbReference>
<evidence type="ECO:0000256" key="4">
    <source>
        <dbReference type="ARBA" id="ARBA00022692"/>
    </source>
</evidence>
<evidence type="ECO:0000313" key="10">
    <source>
        <dbReference type="Proteomes" id="UP000185812"/>
    </source>
</evidence>
<evidence type="ECO:0000256" key="8">
    <source>
        <dbReference type="SAM" id="Phobius"/>
    </source>
</evidence>
<keyword evidence="7" id="KW-0653">Protein transport</keyword>
<evidence type="ECO:0000256" key="5">
    <source>
        <dbReference type="ARBA" id="ARBA00022989"/>
    </source>
</evidence>
<keyword evidence="10" id="KW-1185">Reference proteome</keyword>
<dbReference type="GO" id="GO:0015031">
    <property type="term" value="P:protein transport"/>
    <property type="evidence" value="ECO:0007669"/>
    <property type="project" value="UniProtKB-KW"/>
</dbReference>
<dbReference type="OrthoDB" id="9801500at2"/>
<comment type="subcellular location">
    <subcellularLocation>
        <location evidence="1">Cell membrane</location>
        <topology evidence="1">Single-pass membrane protein</topology>
    </subcellularLocation>
    <subcellularLocation>
        <location evidence="7">Cell membrane</location>
        <topology evidence="7">Single-pass type II membrane protein</topology>
    </subcellularLocation>
</comment>
<evidence type="ECO:0000256" key="1">
    <source>
        <dbReference type="ARBA" id="ARBA00004162"/>
    </source>
</evidence>
<protein>
    <submittedName>
        <fullName evidence="9">Biopolymer transport protein ExbD</fullName>
    </submittedName>
</protein>
<sequence length="184" mass="20775">MAGLLKKKKRQEAEIPTASMADIAFLLLIFFLVTTTIDVDTGIGMTLPPKLEEDQEPPPVRERNMLKILVNAQGQVLIEDQPASIHQIREEVKKHITNNGVDPNYAESPQKAVVSIKTDCETSYNTYIQVLDEVWMAYFELWNAEARKLGYPNYNAYRATLGPDDENQIRKIIPAQISVAEPDC</sequence>
<dbReference type="AlphaFoldDB" id="A0A1M6PLG4"/>
<evidence type="ECO:0000256" key="2">
    <source>
        <dbReference type="ARBA" id="ARBA00005811"/>
    </source>
</evidence>
<reference evidence="10" key="1">
    <citation type="submission" date="2016-11" db="EMBL/GenBank/DDBJ databases">
        <authorList>
            <person name="Varghese N."/>
            <person name="Submissions S."/>
        </authorList>
    </citation>
    <scope>NUCLEOTIDE SEQUENCE [LARGE SCALE GENOMIC DNA]</scope>
    <source>
        <strain evidence="10">DSM 22212</strain>
    </source>
</reference>
<feature type="transmembrane region" description="Helical" evidence="8">
    <location>
        <begin position="20"/>
        <end position="37"/>
    </location>
</feature>
<dbReference type="PANTHER" id="PTHR30558">
    <property type="entry name" value="EXBD MEMBRANE COMPONENT OF PMF-DRIVEN MACROMOLECULE IMPORT SYSTEM"/>
    <property type="match status" value="1"/>
</dbReference>